<gene>
    <name evidence="1" type="ORF">CEXT_573741</name>
</gene>
<protein>
    <submittedName>
        <fullName evidence="1">Uncharacterized protein</fullName>
    </submittedName>
</protein>
<sequence>MKSWIVANGNCSDLCFPPPPRSDANIANETSKGVPNTDLFKTLVSFENQFESLNTNNNMTVNEDVTAPSPFKLTIIMVRTPENQRLISSFKEIHTFISLFLLKS</sequence>
<evidence type="ECO:0000313" key="2">
    <source>
        <dbReference type="Proteomes" id="UP001054945"/>
    </source>
</evidence>
<keyword evidence="2" id="KW-1185">Reference proteome</keyword>
<name>A0AAV4YDM6_CAEEX</name>
<dbReference type="EMBL" id="BPLR01019202">
    <property type="protein sequence ID" value="GIZ05093.1"/>
    <property type="molecule type" value="Genomic_DNA"/>
</dbReference>
<dbReference type="AlphaFoldDB" id="A0AAV4YDM6"/>
<dbReference type="Proteomes" id="UP001054945">
    <property type="component" value="Unassembled WGS sequence"/>
</dbReference>
<proteinExistence type="predicted"/>
<evidence type="ECO:0000313" key="1">
    <source>
        <dbReference type="EMBL" id="GIZ05093.1"/>
    </source>
</evidence>
<reference evidence="1 2" key="1">
    <citation type="submission" date="2021-06" db="EMBL/GenBank/DDBJ databases">
        <title>Caerostris extrusa draft genome.</title>
        <authorList>
            <person name="Kono N."/>
            <person name="Arakawa K."/>
        </authorList>
    </citation>
    <scope>NUCLEOTIDE SEQUENCE [LARGE SCALE GENOMIC DNA]</scope>
</reference>
<organism evidence="1 2">
    <name type="scientific">Caerostris extrusa</name>
    <name type="common">Bark spider</name>
    <name type="synonym">Caerostris bankana</name>
    <dbReference type="NCBI Taxonomy" id="172846"/>
    <lineage>
        <taxon>Eukaryota</taxon>
        <taxon>Metazoa</taxon>
        <taxon>Ecdysozoa</taxon>
        <taxon>Arthropoda</taxon>
        <taxon>Chelicerata</taxon>
        <taxon>Arachnida</taxon>
        <taxon>Araneae</taxon>
        <taxon>Araneomorphae</taxon>
        <taxon>Entelegynae</taxon>
        <taxon>Araneoidea</taxon>
        <taxon>Araneidae</taxon>
        <taxon>Caerostris</taxon>
    </lineage>
</organism>
<accession>A0AAV4YDM6</accession>
<comment type="caution">
    <text evidence="1">The sequence shown here is derived from an EMBL/GenBank/DDBJ whole genome shotgun (WGS) entry which is preliminary data.</text>
</comment>